<dbReference type="Pfam" id="PF07963">
    <property type="entry name" value="N_methyl"/>
    <property type="match status" value="1"/>
</dbReference>
<dbReference type="InterPro" id="IPR011453">
    <property type="entry name" value="DUF1559"/>
</dbReference>
<name>A0ABT0U499_9BACT</name>
<dbReference type="Pfam" id="PF07596">
    <property type="entry name" value="SBP_bac_10"/>
    <property type="match status" value="1"/>
</dbReference>
<evidence type="ECO:0000259" key="1">
    <source>
        <dbReference type="Pfam" id="PF07596"/>
    </source>
</evidence>
<dbReference type="PANTHER" id="PTHR30093:SF2">
    <property type="entry name" value="TYPE II SECRETION SYSTEM PROTEIN H"/>
    <property type="match status" value="1"/>
</dbReference>
<accession>A0ABT0U499</accession>
<dbReference type="Proteomes" id="UP001202961">
    <property type="component" value="Unassembled WGS sequence"/>
</dbReference>
<evidence type="ECO:0000313" key="2">
    <source>
        <dbReference type="EMBL" id="MCM2371365.1"/>
    </source>
</evidence>
<dbReference type="NCBIfam" id="TIGR02532">
    <property type="entry name" value="IV_pilin_GFxxxE"/>
    <property type="match status" value="1"/>
</dbReference>
<evidence type="ECO:0000313" key="3">
    <source>
        <dbReference type="Proteomes" id="UP001202961"/>
    </source>
</evidence>
<dbReference type="InterPro" id="IPR012902">
    <property type="entry name" value="N_methyl_site"/>
</dbReference>
<reference evidence="2 3" key="1">
    <citation type="journal article" date="2022" name="Syst. Appl. Microbiol.">
        <title>Rhodopirellula aestuarii sp. nov., a novel member of the genus Rhodopirellula isolated from brackish sediments collected in the Tagus River estuary, Portugal.</title>
        <authorList>
            <person name="Vitorino I.R."/>
            <person name="Klimek D."/>
            <person name="Calusinska M."/>
            <person name="Lobo-da-Cunha A."/>
            <person name="Vasconcelos V."/>
            <person name="Lage O.M."/>
        </authorList>
    </citation>
    <scope>NUCLEOTIDE SEQUENCE [LARGE SCALE GENOMIC DNA]</scope>
    <source>
        <strain evidence="2 3">ICT_H3.1</strain>
    </source>
</reference>
<organism evidence="2 3">
    <name type="scientific">Aporhodopirellula aestuarii</name>
    <dbReference type="NCBI Taxonomy" id="2950107"/>
    <lineage>
        <taxon>Bacteria</taxon>
        <taxon>Pseudomonadati</taxon>
        <taxon>Planctomycetota</taxon>
        <taxon>Planctomycetia</taxon>
        <taxon>Pirellulales</taxon>
        <taxon>Pirellulaceae</taxon>
        <taxon>Aporhodopirellula</taxon>
    </lineage>
</organism>
<proteinExistence type="predicted"/>
<keyword evidence="3" id="KW-1185">Reference proteome</keyword>
<protein>
    <submittedName>
        <fullName evidence="2">DUF1559 domain-containing protein</fullName>
    </submittedName>
</protein>
<sequence>MKRQRLAFTLVELLVVISIIGVLVALTTAGVQAAREAARRTECANNLRQLGMAGLQHEASKGQFPGYVQDFGFFAGGVDPSSEVGASVTSHRKIGTWAVALLPYLEGLPTYERWTEDRYPILSDSSNATSGNFEGDGFHPQAAPNLAIFQCASNPVTSGTRAKNCYVSNNGMCHLRPDGSTIAGVTFLSSQNRANGIGNSKYNIASVNSSTGVGLSVSEGPRVRLDQIKDGAGHTLLYTENVQAFPWHRAGLIHASDLKSSSLPTPYDVPFNAEVTPKIEAARYIHGIVWHYEDMAATATASPAWNTNVGEAPAAVHSLHRINGGGTGSNSTAQDMFVKVVSNMRDARDLARPSSAHHDGVNAVMASGAVQFINNSIDYRVYQALLTPHGKQSDVPWKEFVVTDEIGN</sequence>
<dbReference type="EMBL" id="JAMQBK010000031">
    <property type="protein sequence ID" value="MCM2371365.1"/>
    <property type="molecule type" value="Genomic_DNA"/>
</dbReference>
<dbReference type="Gene3D" id="3.30.700.10">
    <property type="entry name" value="Glycoprotein, Type 4 Pilin"/>
    <property type="match status" value="1"/>
</dbReference>
<dbReference type="PANTHER" id="PTHR30093">
    <property type="entry name" value="GENERAL SECRETION PATHWAY PROTEIN G"/>
    <property type="match status" value="1"/>
</dbReference>
<dbReference type="RefSeq" id="WP_250929000.1">
    <property type="nucleotide sequence ID" value="NZ_JAMQBK010000031.1"/>
</dbReference>
<comment type="caution">
    <text evidence="2">The sequence shown here is derived from an EMBL/GenBank/DDBJ whole genome shotgun (WGS) entry which is preliminary data.</text>
</comment>
<feature type="domain" description="DUF1559" evidence="1">
    <location>
        <begin position="32"/>
        <end position="378"/>
    </location>
</feature>
<dbReference type="InterPro" id="IPR045584">
    <property type="entry name" value="Pilin-like"/>
</dbReference>
<dbReference type="SUPFAM" id="SSF54523">
    <property type="entry name" value="Pili subunits"/>
    <property type="match status" value="1"/>
</dbReference>
<gene>
    <name evidence="2" type="ORF">NB063_12200</name>
</gene>